<protein>
    <submittedName>
        <fullName evidence="8">MFS family permease</fullName>
    </submittedName>
</protein>
<feature type="transmembrane region" description="Helical" evidence="7">
    <location>
        <begin position="88"/>
        <end position="106"/>
    </location>
</feature>
<keyword evidence="9" id="KW-1185">Reference proteome</keyword>
<dbReference type="InterPro" id="IPR036259">
    <property type="entry name" value="MFS_trans_sf"/>
</dbReference>
<accession>A0ABT9XMB0</accession>
<evidence type="ECO:0000256" key="3">
    <source>
        <dbReference type="ARBA" id="ARBA00022475"/>
    </source>
</evidence>
<feature type="transmembrane region" description="Helical" evidence="7">
    <location>
        <begin position="112"/>
        <end position="131"/>
    </location>
</feature>
<comment type="subcellular location">
    <subcellularLocation>
        <location evidence="1">Cell membrane</location>
        <topology evidence="1">Multi-pass membrane protein</topology>
    </subcellularLocation>
</comment>
<evidence type="ECO:0000256" key="1">
    <source>
        <dbReference type="ARBA" id="ARBA00004651"/>
    </source>
</evidence>
<dbReference type="PANTHER" id="PTHR43266">
    <property type="entry name" value="MACROLIDE-EFFLUX PROTEIN"/>
    <property type="match status" value="1"/>
</dbReference>
<gene>
    <name evidence="8" type="ORF">J2S03_003325</name>
</gene>
<keyword evidence="2" id="KW-0813">Transport</keyword>
<dbReference type="Pfam" id="PF05977">
    <property type="entry name" value="MFS_3"/>
    <property type="match status" value="1"/>
</dbReference>
<organism evidence="8 9">
    <name type="scientific">Alicyclobacillus cycloheptanicus</name>
    <dbReference type="NCBI Taxonomy" id="1457"/>
    <lineage>
        <taxon>Bacteria</taxon>
        <taxon>Bacillati</taxon>
        <taxon>Bacillota</taxon>
        <taxon>Bacilli</taxon>
        <taxon>Bacillales</taxon>
        <taxon>Alicyclobacillaceae</taxon>
        <taxon>Alicyclobacillus</taxon>
    </lineage>
</organism>
<evidence type="ECO:0000313" key="8">
    <source>
        <dbReference type="EMBL" id="MDQ0191454.1"/>
    </source>
</evidence>
<dbReference type="RefSeq" id="WP_274455471.1">
    <property type="nucleotide sequence ID" value="NZ_CP067097.1"/>
</dbReference>
<name>A0ABT9XMB0_9BACL</name>
<dbReference type="Proteomes" id="UP001232973">
    <property type="component" value="Unassembled WGS sequence"/>
</dbReference>
<dbReference type="PANTHER" id="PTHR43266:SF2">
    <property type="entry name" value="MAJOR FACILITATOR SUPERFAMILY (MFS) PROFILE DOMAIN-CONTAINING PROTEIN"/>
    <property type="match status" value="1"/>
</dbReference>
<proteinExistence type="predicted"/>
<keyword evidence="3" id="KW-1003">Cell membrane</keyword>
<dbReference type="InterPro" id="IPR010290">
    <property type="entry name" value="TM_effector"/>
</dbReference>
<evidence type="ECO:0000256" key="6">
    <source>
        <dbReference type="ARBA" id="ARBA00023136"/>
    </source>
</evidence>
<feature type="transmembrane region" description="Helical" evidence="7">
    <location>
        <begin position="46"/>
        <end position="67"/>
    </location>
</feature>
<dbReference type="Gene3D" id="1.20.1250.20">
    <property type="entry name" value="MFS general substrate transporter like domains"/>
    <property type="match status" value="1"/>
</dbReference>
<keyword evidence="6 7" id="KW-0472">Membrane</keyword>
<comment type="caution">
    <text evidence="8">The sequence shown here is derived from an EMBL/GenBank/DDBJ whole genome shotgun (WGS) entry which is preliminary data.</text>
</comment>
<evidence type="ECO:0000313" key="9">
    <source>
        <dbReference type="Proteomes" id="UP001232973"/>
    </source>
</evidence>
<evidence type="ECO:0000256" key="4">
    <source>
        <dbReference type="ARBA" id="ARBA00022692"/>
    </source>
</evidence>
<sequence>MNSTQLLRSNRNYRNLWLASVGSQFGNWFNEVALAQVTLTLTHLPAAMGFVLLCRSLPFVILGPLAGPFVDRFPKKRTLMMSDFVRTFFALALILSVLFHASWILYVDSALLGISGVLFGPARSAAIPLVVSKDDLAAANGLESQASGLIQVIGAAAGGVVACIPHNKSEKTAA</sequence>
<dbReference type="SUPFAM" id="SSF103473">
    <property type="entry name" value="MFS general substrate transporter"/>
    <property type="match status" value="1"/>
</dbReference>
<evidence type="ECO:0000256" key="7">
    <source>
        <dbReference type="SAM" id="Phobius"/>
    </source>
</evidence>
<reference evidence="8 9" key="1">
    <citation type="submission" date="2023-07" db="EMBL/GenBank/DDBJ databases">
        <title>Genomic Encyclopedia of Type Strains, Phase IV (KMG-IV): sequencing the most valuable type-strain genomes for metagenomic binning, comparative biology and taxonomic classification.</title>
        <authorList>
            <person name="Goeker M."/>
        </authorList>
    </citation>
    <scope>NUCLEOTIDE SEQUENCE [LARGE SCALE GENOMIC DNA]</scope>
    <source>
        <strain evidence="8 9">DSM 4006</strain>
    </source>
</reference>
<evidence type="ECO:0000256" key="5">
    <source>
        <dbReference type="ARBA" id="ARBA00022989"/>
    </source>
</evidence>
<dbReference type="EMBL" id="JAUSTP010000044">
    <property type="protein sequence ID" value="MDQ0191454.1"/>
    <property type="molecule type" value="Genomic_DNA"/>
</dbReference>
<evidence type="ECO:0000256" key="2">
    <source>
        <dbReference type="ARBA" id="ARBA00022448"/>
    </source>
</evidence>
<keyword evidence="4 7" id="KW-0812">Transmembrane</keyword>
<keyword evidence="5 7" id="KW-1133">Transmembrane helix</keyword>